<organism evidence="1 2">
    <name type="scientific">Lasius platythorax</name>
    <dbReference type="NCBI Taxonomy" id="488582"/>
    <lineage>
        <taxon>Eukaryota</taxon>
        <taxon>Metazoa</taxon>
        <taxon>Ecdysozoa</taxon>
        <taxon>Arthropoda</taxon>
        <taxon>Hexapoda</taxon>
        <taxon>Insecta</taxon>
        <taxon>Pterygota</taxon>
        <taxon>Neoptera</taxon>
        <taxon>Endopterygota</taxon>
        <taxon>Hymenoptera</taxon>
        <taxon>Apocrita</taxon>
        <taxon>Aculeata</taxon>
        <taxon>Formicoidea</taxon>
        <taxon>Formicidae</taxon>
        <taxon>Formicinae</taxon>
        <taxon>Lasius</taxon>
        <taxon>Lasius</taxon>
    </lineage>
</organism>
<dbReference type="Proteomes" id="UP001497644">
    <property type="component" value="Chromosome 13"/>
</dbReference>
<proteinExistence type="predicted"/>
<sequence>MRRQREQREETTWTESEWKEEVVRTTQRICVPAPDAASSSSTPFPPVADGQEKLRLSLLSRRGALCVSENVALIGGSVAVMRYQPPANKRINVKMWRWSRRRKKTKGT</sequence>
<protein>
    <submittedName>
        <fullName evidence="1">Uncharacterized protein</fullName>
    </submittedName>
</protein>
<name>A0AAV2NDE5_9HYME</name>
<dbReference type="AlphaFoldDB" id="A0AAV2NDE5"/>
<gene>
    <name evidence="1" type="ORF">LPLAT_LOCUS3863</name>
</gene>
<accession>A0AAV2NDE5</accession>
<reference evidence="1" key="1">
    <citation type="submission" date="2024-04" db="EMBL/GenBank/DDBJ databases">
        <authorList>
            <consortium name="Molecular Ecology Group"/>
        </authorList>
    </citation>
    <scope>NUCLEOTIDE SEQUENCE</scope>
</reference>
<dbReference type="EMBL" id="OZ034836">
    <property type="protein sequence ID" value="CAL1677930.1"/>
    <property type="molecule type" value="Genomic_DNA"/>
</dbReference>
<evidence type="ECO:0000313" key="1">
    <source>
        <dbReference type="EMBL" id="CAL1677930.1"/>
    </source>
</evidence>
<keyword evidence="2" id="KW-1185">Reference proteome</keyword>
<evidence type="ECO:0000313" key="2">
    <source>
        <dbReference type="Proteomes" id="UP001497644"/>
    </source>
</evidence>